<dbReference type="RefSeq" id="WP_076341335.1">
    <property type="nucleotide sequence ID" value="NZ_CAOZST010000048.1"/>
</dbReference>
<feature type="chain" id="PRO_5039508569" evidence="1">
    <location>
        <begin position="21"/>
        <end position="126"/>
    </location>
</feature>
<keyword evidence="1" id="KW-0732">Signal</keyword>
<dbReference type="Proteomes" id="UP000186705">
    <property type="component" value="Unassembled WGS sequence"/>
</dbReference>
<name>A0A1U7NN23_9FIRM</name>
<gene>
    <name evidence="2" type="ORF">BO225_05325</name>
</gene>
<evidence type="ECO:0000256" key="1">
    <source>
        <dbReference type="SAM" id="SignalP"/>
    </source>
</evidence>
<organism evidence="2 3">
    <name type="scientific">Dubosiella newyorkensis</name>
    <dbReference type="NCBI Taxonomy" id="1862672"/>
    <lineage>
        <taxon>Bacteria</taxon>
        <taxon>Bacillati</taxon>
        <taxon>Bacillota</taxon>
        <taxon>Erysipelotrichia</taxon>
        <taxon>Erysipelotrichales</taxon>
        <taxon>Erysipelotrichaceae</taxon>
        <taxon>Dubosiella</taxon>
    </lineage>
</organism>
<dbReference type="OrthoDB" id="1643293at2"/>
<dbReference type="EMBL" id="MPKA01000062">
    <property type="protein sequence ID" value="OLU46688.1"/>
    <property type="molecule type" value="Genomic_DNA"/>
</dbReference>
<dbReference type="GeneID" id="78275368"/>
<evidence type="ECO:0000313" key="2">
    <source>
        <dbReference type="EMBL" id="OLU46688.1"/>
    </source>
</evidence>
<dbReference type="AlphaFoldDB" id="A0A1U7NN23"/>
<reference evidence="2 3" key="1">
    <citation type="submission" date="2016-11" db="EMBL/GenBank/DDBJ databases">
        <title>Description of two novel members of the family Erysipelotrichaceae: Ileibacterium lipovorans gen. nov., sp. nov. and Dubosiella newyorkensis, gen. nov., sp. nov.</title>
        <authorList>
            <person name="Cox L.M."/>
            <person name="Sohn J."/>
            <person name="Tyrrell K.L."/>
            <person name="Citron D.M."/>
            <person name="Lawson P.A."/>
            <person name="Patel N.B."/>
            <person name="Iizumi T."/>
            <person name="Perez-Perez G.I."/>
            <person name="Goldstein E.J."/>
            <person name="Blaser M.J."/>
        </authorList>
    </citation>
    <scope>NUCLEOTIDE SEQUENCE [LARGE SCALE GENOMIC DNA]</scope>
    <source>
        <strain evidence="2 3">NYU-BL-A4</strain>
    </source>
</reference>
<proteinExistence type="predicted"/>
<dbReference type="Pfam" id="PF25682">
    <property type="entry name" value="Phage_VG64"/>
    <property type="match status" value="1"/>
</dbReference>
<comment type="caution">
    <text evidence="2">The sequence shown here is derived from an EMBL/GenBank/DDBJ whole genome shotgun (WGS) entry which is preliminary data.</text>
</comment>
<feature type="signal peptide" evidence="1">
    <location>
        <begin position="1"/>
        <end position="20"/>
    </location>
</feature>
<accession>A0A1U7NN23</accession>
<evidence type="ECO:0000313" key="3">
    <source>
        <dbReference type="Proteomes" id="UP000186705"/>
    </source>
</evidence>
<sequence length="126" mass="14276">MKSITAVLMTAFLMAGIAGCTEVDKVRHNLSDEADNFNIQRRLTVINNRTDTVVFEMEGTFALDTSERGELEVTCEVAKGVYKRHFIHVSDETIYVMEDISGANSDPYHYELNFLPEWGVKVTHDD</sequence>
<protein>
    <submittedName>
        <fullName evidence="2">Uncharacterized protein</fullName>
    </submittedName>
</protein>
<dbReference type="STRING" id="1862672.BO225_05325"/>
<dbReference type="PROSITE" id="PS51257">
    <property type="entry name" value="PROKAR_LIPOPROTEIN"/>
    <property type="match status" value="1"/>
</dbReference>
<keyword evidence="3" id="KW-1185">Reference proteome</keyword>
<dbReference type="InterPro" id="IPR058243">
    <property type="entry name" value="Phage_VG64"/>
</dbReference>